<dbReference type="PANTHER" id="PTHR42967">
    <property type="entry name" value="METAL DEPENDENT HYDROLASE"/>
    <property type="match status" value="1"/>
</dbReference>
<reference evidence="2 3" key="1">
    <citation type="submission" date="2018-08" db="EMBL/GenBank/DDBJ databases">
        <title>A genome reference for cultivated species of the human gut microbiota.</title>
        <authorList>
            <person name="Zou Y."/>
            <person name="Xue W."/>
            <person name="Luo G."/>
        </authorList>
    </citation>
    <scope>NUCLEOTIDE SEQUENCE [LARGE SCALE GENOMIC DNA]</scope>
    <source>
        <strain evidence="2 3">AF28-11</strain>
    </source>
</reference>
<dbReference type="EMBL" id="QRTH01000001">
    <property type="protein sequence ID" value="RGQ55031.1"/>
    <property type="molecule type" value="Genomic_DNA"/>
</dbReference>
<dbReference type="Gene3D" id="3.60.15.10">
    <property type="entry name" value="Ribonuclease Z/Hydroxyacylglutathione hydrolase-like"/>
    <property type="match status" value="1"/>
</dbReference>
<dbReference type="SUPFAM" id="SSF56281">
    <property type="entry name" value="Metallo-hydrolase/oxidoreductase"/>
    <property type="match status" value="1"/>
</dbReference>
<accession>A0A412BJQ4</accession>
<dbReference type="PANTHER" id="PTHR42967:SF1">
    <property type="entry name" value="MBL FOLD METALLO-HYDROLASE"/>
    <property type="match status" value="1"/>
</dbReference>
<protein>
    <submittedName>
        <fullName evidence="2">MBL fold metallo-hydrolase</fullName>
    </submittedName>
</protein>
<sequence>MKLDYIYHSGFAIEADGVTVIIDYYKDSSEEVFNKGIVHDYLLEKPGVLYVLCSHFHPDHFNREVLSWKKLRPDIRYIFSKDILKHRRASAEDAIYINKGDTYEDEHIRIQAFGSTDVGISFLIDLQGKRLFHAGDLNNWHWSEESTPQEIRKAEGDFLAEVRELQQTAPAIDVAMFPVDSRIGKDYMRGAEQFVERIKITIFVPMHFSEDYQGGNAFRQFAESKGCHFLSIAHRGESFELPNL</sequence>
<dbReference type="InterPro" id="IPR036866">
    <property type="entry name" value="RibonucZ/Hydroxyglut_hydro"/>
</dbReference>
<name>A0A412BJQ4_BACUN</name>
<gene>
    <name evidence="2" type="ORF">DWY92_03630</name>
</gene>
<dbReference type="RefSeq" id="WP_117965342.1">
    <property type="nucleotide sequence ID" value="NZ_JAHOJB010000003.1"/>
</dbReference>
<dbReference type="AlphaFoldDB" id="A0A412BJQ4"/>
<feature type="domain" description="Metallo-beta-lactamase" evidence="1">
    <location>
        <begin position="7"/>
        <end position="172"/>
    </location>
</feature>
<evidence type="ECO:0000313" key="2">
    <source>
        <dbReference type="EMBL" id="RGQ55031.1"/>
    </source>
</evidence>
<proteinExistence type="predicted"/>
<comment type="caution">
    <text evidence="2">The sequence shown here is derived from an EMBL/GenBank/DDBJ whole genome shotgun (WGS) entry which is preliminary data.</text>
</comment>
<evidence type="ECO:0000259" key="1">
    <source>
        <dbReference type="SMART" id="SM00849"/>
    </source>
</evidence>
<organism evidence="2 3">
    <name type="scientific">Bacteroides uniformis</name>
    <dbReference type="NCBI Taxonomy" id="820"/>
    <lineage>
        <taxon>Bacteria</taxon>
        <taxon>Pseudomonadati</taxon>
        <taxon>Bacteroidota</taxon>
        <taxon>Bacteroidia</taxon>
        <taxon>Bacteroidales</taxon>
        <taxon>Bacteroidaceae</taxon>
        <taxon>Bacteroides</taxon>
    </lineage>
</organism>
<dbReference type="GO" id="GO:0016787">
    <property type="term" value="F:hydrolase activity"/>
    <property type="evidence" value="ECO:0007669"/>
    <property type="project" value="UniProtKB-KW"/>
</dbReference>
<dbReference type="Proteomes" id="UP000283680">
    <property type="component" value="Unassembled WGS sequence"/>
</dbReference>
<evidence type="ECO:0000313" key="3">
    <source>
        <dbReference type="Proteomes" id="UP000283680"/>
    </source>
</evidence>
<keyword evidence="2" id="KW-0378">Hydrolase</keyword>
<dbReference type="InterPro" id="IPR001279">
    <property type="entry name" value="Metallo-B-lactamas"/>
</dbReference>
<dbReference type="Pfam" id="PF13483">
    <property type="entry name" value="Lactamase_B_3"/>
    <property type="match status" value="1"/>
</dbReference>
<dbReference type="SMART" id="SM00849">
    <property type="entry name" value="Lactamase_B"/>
    <property type="match status" value="1"/>
</dbReference>